<proteinExistence type="predicted"/>
<organism evidence="1 2">
    <name type="scientific">Necator americanus</name>
    <name type="common">Human hookworm</name>
    <dbReference type="NCBI Taxonomy" id="51031"/>
    <lineage>
        <taxon>Eukaryota</taxon>
        <taxon>Metazoa</taxon>
        <taxon>Ecdysozoa</taxon>
        <taxon>Nematoda</taxon>
        <taxon>Chromadorea</taxon>
        <taxon>Rhabditida</taxon>
        <taxon>Rhabditina</taxon>
        <taxon>Rhabditomorpha</taxon>
        <taxon>Strongyloidea</taxon>
        <taxon>Ancylostomatidae</taxon>
        <taxon>Bunostominae</taxon>
        <taxon>Necator</taxon>
    </lineage>
</organism>
<evidence type="ECO:0000313" key="2">
    <source>
        <dbReference type="Proteomes" id="UP001303046"/>
    </source>
</evidence>
<dbReference type="Proteomes" id="UP001303046">
    <property type="component" value="Unassembled WGS sequence"/>
</dbReference>
<dbReference type="EMBL" id="JAVFWL010000004">
    <property type="protein sequence ID" value="KAK6748239.1"/>
    <property type="molecule type" value="Genomic_DNA"/>
</dbReference>
<evidence type="ECO:0000313" key="1">
    <source>
        <dbReference type="EMBL" id="KAK6748239.1"/>
    </source>
</evidence>
<name>A0ABR1DCR4_NECAM</name>
<accession>A0ABR1DCR4</accession>
<sequence>MKELDPREDAPMLYSNKFECSDRTIRGIEAAMKRLACTAIGFDAHLSFLACLQSLAWSARLVNVADAPVARMVQPQTWVIKPMAIK</sequence>
<keyword evidence="2" id="KW-1185">Reference proteome</keyword>
<reference evidence="1 2" key="1">
    <citation type="submission" date="2023-08" db="EMBL/GenBank/DDBJ databases">
        <title>A Necator americanus chromosomal reference genome.</title>
        <authorList>
            <person name="Ilik V."/>
            <person name="Petrzelkova K.J."/>
            <person name="Pardy F."/>
            <person name="Fuh T."/>
            <person name="Niatou-Singa F.S."/>
            <person name="Gouil Q."/>
            <person name="Baker L."/>
            <person name="Ritchie M.E."/>
            <person name="Jex A.R."/>
            <person name="Gazzola D."/>
            <person name="Li H."/>
            <person name="Toshio Fujiwara R."/>
            <person name="Zhan B."/>
            <person name="Aroian R.V."/>
            <person name="Pafco B."/>
            <person name="Schwarz E.M."/>
        </authorList>
    </citation>
    <scope>NUCLEOTIDE SEQUENCE [LARGE SCALE GENOMIC DNA]</scope>
    <source>
        <strain evidence="1 2">Aroian</strain>
        <tissue evidence="1">Whole animal</tissue>
    </source>
</reference>
<comment type="caution">
    <text evidence="1">The sequence shown here is derived from an EMBL/GenBank/DDBJ whole genome shotgun (WGS) entry which is preliminary data.</text>
</comment>
<protein>
    <submittedName>
        <fullName evidence="1">Uncharacterized protein</fullName>
    </submittedName>
</protein>
<gene>
    <name evidence="1" type="primary">Necator_chrIV.g14376</name>
    <name evidence="1" type="ORF">RB195_001082</name>
</gene>